<name>A0ABW6RQ23_9ACTN</name>
<reference evidence="1 2" key="1">
    <citation type="submission" date="2024-10" db="EMBL/GenBank/DDBJ databases">
        <title>The Natural Products Discovery Center: Release of the First 8490 Sequenced Strains for Exploring Actinobacteria Biosynthetic Diversity.</title>
        <authorList>
            <person name="Kalkreuter E."/>
            <person name="Kautsar S.A."/>
            <person name="Yang D."/>
            <person name="Bader C.D."/>
            <person name="Teijaro C.N."/>
            <person name="Fluegel L."/>
            <person name="Davis C.M."/>
            <person name="Simpson J.R."/>
            <person name="Lauterbach L."/>
            <person name="Steele A.D."/>
            <person name="Gui C."/>
            <person name="Meng S."/>
            <person name="Li G."/>
            <person name="Viehrig K."/>
            <person name="Ye F."/>
            <person name="Su P."/>
            <person name="Kiefer A.F."/>
            <person name="Nichols A."/>
            <person name="Cepeda A.J."/>
            <person name="Yan W."/>
            <person name="Fan B."/>
            <person name="Jiang Y."/>
            <person name="Adhikari A."/>
            <person name="Zheng C.-J."/>
            <person name="Schuster L."/>
            <person name="Cowan T.M."/>
            <person name="Smanski M.J."/>
            <person name="Chevrette M.G."/>
            <person name="De Carvalho L.P.S."/>
            <person name="Shen B."/>
        </authorList>
    </citation>
    <scope>NUCLEOTIDE SEQUENCE [LARGE SCALE GENOMIC DNA]</scope>
    <source>
        <strain evidence="1 2">NPDC003029</strain>
    </source>
</reference>
<gene>
    <name evidence="1" type="ORF">ACFYWW_31945</name>
</gene>
<keyword evidence="2" id="KW-1185">Reference proteome</keyword>
<evidence type="ECO:0000313" key="2">
    <source>
        <dbReference type="Proteomes" id="UP001601976"/>
    </source>
</evidence>
<dbReference type="Proteomes" id="UP001601976">
    <property type="component" value="Unassembled WGS sequence"/>
</dbReference>
<comment type="caution">
    <text evidence="1">The sequence shown here is derived from an EMBL/GenBank/DDBJ whole genome shotgun (WGS) entry which is preliminary data.</text>
</comment>
<sequence length="167" mass="18357">MSTDTHAVKAVLDASAQLTPHPGYINGDDYDDWYIPVTPALLRALAELARTGTDRDLADRLERYSHPLCMEPLDAVLPSGTIPKEWCGIPVQSPGDPCGLHVPQRAKDLRRCSWPGDVRICRTSPTAGNDRCSTHAMYCRAVKTDGKICNRWDCKVPKHRHASPAGA</sequence>
<dbReference type="RefSeq" id="WP_387898828.1">
    <property type="nucleotide sequence ID" value="NZ_JBIAPK010000013.1"/>
</dbReference>
<protein>
    <submittedName>
        <fullName evidence="1">Uncharacterized protein</fullName>
    </submittedName>
</protein>
<accession>A0ABW6RQ23</accession>
<evidence type="ECO:0000313" key="1">
    <source>
        <dbReference type="EMBL" id="MFF3343257.1"/>
    </source>
</evidence>
<organism evidence="1 2">
    <name type="scientific">Streptomyces flavidovirens</name>
    <dbReference type="NCBI Taxonomy" id="67298"/>
    <lineage>
        <taxon>Bacteria</taxon>
        <taxon>Bacillati</taxon>
        <taxon>Actinomycetota</taxon>
        <taxon>Actinomycetes</taxon>
        <taxon>Kitasatosporales</taxon>
        <taxon>Streptomycetaceae</taxon>
        <taxon>Streptomyces</taxon>
    </lineage>
</organism>
<dbReference type="EMBL" id="JBIAPK010000013">
    <property type="protein sequence ID" value="MFF3343257.1"/>
    <property type="molecule type" value="Genomic_DNA"/>
</dbReference>
<proteinExistence type="predicted"/>